<dbReference type="AlphaFoldDB" id="A0A2H0BSX8"/>
<keyword evidence="1" id="KW-0472">Membrane</keyword>
<feature type="transmembrane region" description="Helical" evidence="1">
    <location>
        <begin position="20"/>
        <end position="44"/>
    </location>
</feature>
<evidence type="ECO:0000256" key="1">
    <source>
        <dbReference type="SAM" id="Phobius"/>
    </source>
</evidence>
<name>A0A2H0BSX8_9BACT</name>
<keyword evidence="1" id="KW-0812">Transmembrane</keyword>
<proteinExistence type="predicted"/>
<reference evidence="2 3" key="1">
    <citation type="submission" date="2017-09" db="EMBL/GenBank/DDBJ databases">
        <title>Depth-based differentiation of microbial function through sediment-hosted aquifers and enrichment of novel symbionts in the deep terrestrial subsurface.</title>
        <authorList>
            <person name="Probst A.J."/>
            <person name="Ladd B."/>
            <person name="Jarett J.K."/>
            <person name="Geller-Mcgrath D.E."/>
            <person name="Sieber C.M."/>
            <person name="Emerson J.B."/>
            <person name="Anantharaman K."/>
            <person name="Thomas B.C."/>
            <person name="Malmstrom R."/>
            <person name="Stieglmeier M."/>
            <person name="Klingl A."/>
            <person name="Woyke T."/>
            <person name="Ryan C.M."/>
            <person name="Banfield J.F."/>
        </authorList>
    </citation>
    <scope>NUCLEOTIDE SEQUENCE [LARGE SCALE GENOMIC DNA]</scope>
    <source>
        <strain evidence="2">CG22_combo_CG10-13_8_21_14_all_47_17</strain>
    </source>
</reference>
<dbReference type="EMBL" id="PCSZ01000042">
    <property type="protein sequence ID" value="PIP60639.1"/>
    <property type="molecule type" value="Genomic_DNA"/>
</dbReference>
<evidence type="ECO:0000313" key="2">
    <source>
        <dbReference type="EMBL" id="PIP60639.1"/>
    </source>
</evidence>
<accession>A0A2H0BSX8</accession>
<organism evidence="2 3">
    <name type="scientific">Candidatus Uhrbacteria bacterium CG22_combo_CG10-13_8_21_14_all_47_17</name>
    <dbReference type="NCBI Taxonomy" id="1975041"/>
    <lineage>
        <taxon>Bacteria</taxon>
        <taxon>Candidatus Uhriibacteriota</taxon>
    </lineage>
</organism>
<evidence type="ECO:0008006" key="4">
    <source>
        <dbReference type="Google" id="ProtNLM"/>
    </source>
</evidence>
<protein>
    <recommendedName>
        <fullName evidence="4">DUF4145 domain-containing protein</fullName>
    </recommendedName>
</protein>
<sequence>MLLQLILNNSSAPLQTTNSGLVGGPFIAVLFFVFVIITVGGLIIGNFLRSLRKPELYGLRLDQIKQTWAEIEKNSEQGIMGMKLSVIEADKLLDSVLRSMAVPGETMGERLKATEYKFQKIREVWPAHKLRNQMVHDSSFHMSMKQGKRALKEFEAALKLLNVL</sequence>
<comment type="caution">
    <text evidence="2">The sequence shown here is derived from an EMBL/GenBank/DDBJ whole genome shotgun (WGS) entry which is preliminary data.</text>
</comment>
<keyword evidence="1" id="KW-1133">Transmembrane helix</keyword>
<gene>
    <name evidence="2" type="ORF">COX00_02105</name>
</gene>
<dbReference type="Proteomes" id="UP000231581">
    <property type="component" value="Unassembled WGS sequence"/>
</dbReference>
<evidence type="ECO:0000313" key="3">
    <source>
        <dbReference type="Proteomes" id="UP000231581"/>
    </source>
</evidence>